<reference evidence="1 2" key="1">
    <citation type="submission" date="2018-05" db="EMBL/GenBank/DDBJ databases">
        <title>Genomic Encyclopedia of Type Strains, Phase IV (KMG-IV): sequencing the most valuable type-strain genomes for metagenomic binning, comparative biology and taxonomic classification.</title>
        <authorList>
            <person name="Goeker M."/>
        </authorList>
    </citation>
    <scope>NUCLEOTIDE SEQUENCE [LARGE SCALE GENOMIC DNA]</scope>
    <source>
        <strain evidence="1 2">DSM 23606</strain>
    </source>
</reference>
<evidence type="ECO:0000313" key="2">
    <source>
        <dbReference type="Proteomes" id="UP000246569"/>
    </source>
</evidence>
<comment type="caution">
    <text evidence="1">The sequence shown here is derived from an EMBL/GenBank/DDBJ whole genome shotgun (WGS) entry which is preliminary data.</text>
</comment>
<dbReference type="RefSeq" id="WP_110017068.1">
    <property type="nucleotide sequence ID" value="NZ_QGTJ01000002.1"/>
</dbReference>
<protein>
    <submittedName>
        <fullName evidence="1">Uncharacterized protein DUF4202</fullName>
    </submittedName>
</protein>
<dbReference type="EMBL" id="QGTJ01000002">
    <property type="protein sequence ID" value="PWV64397.1"/>
    <property type="molecule type" value="Genomic_DNA"/>
</dbReference>
<organism evidence="1 2">
    <name type="scientific">Plasticicumulans acidivorans</name>
    <dbReference type="NCBI Taxonomy" id="886464"/>
    <lineage>
        <taxon>Bacteria</taxon>
        <taxon>Pseudomonadati</taxon>
        <taxon>Pseudomonadota</taxon>
        <taxon>Gammaproteobacteria</taxon>
        <taxon>Candidatus Competibacteraceae</taxon>
        <taxon>Plasticicumulans</taxon>
    </lineage>
</organism>
<dbReference type="Proteomes" id="UP000246569">
    <property type="component" value="Unassembled WGS sequence"/>
</dbReference>
<keyword evidence="2" id="KW-1185">Reference proteome</keyword>
<accession>A0A317N2N1</accession>
<gene>
    <name evidence="1" type="ORF">C7443_10246</name>
</gene>
<dbReference type="InterPro" id="IPR025255">
    <property type="entry name" value="DUF4202"/>
</dbReference>
<dbReference type="Pfam" id="PF13875">
    <property type="entry name" value="DUF4202"/>
    <property type="match status" value="1"/>
</dbReference>
<evidence type="ECO:0000313" key="1">
    <source>
        <dbReference type="EMBL" id="PWV64397.1"/>
    </source>
</evidence>
<dbReference type="PANTHER" id="PTHR41729">
    <property type="entry name" value="GLUTAMYL-TRNA SYNTHETASE"/>
    <property type="match status" value="1"/>
</dbReference>
<proteinExistence type="predicted"/>
<sequence length="196" mass="21804">MSPDDRFTRALELIDAANAADPHVVEHDGGPQAKALLEGQRVSTWLVRLYPQASEALRLAARAHHLERWKSPRSDFPMTREGYLQWRAQLKRFHAERAGELLAAAGYDADTIARVQALVRREKLKLDAEVQALEDAICLAFLQHDFDAFGRQHDDDKVIAIVRKTWAKMSAGGHEAALALTLSDYARSIVGRALGG</sequence>
<dbReference type="PANTHER" id="PTHR41729:SF1">
    <property type="entry name" value="GLUTAMYL-TRNA SYNTHETASE"/>
    <property type="match status" value="1"/>
</dbReference>
<dbReference type="OrthoDB" id="9799165at2"/>
<name>A0A317N2N1_9GAMM</name>
<dbReference type="AlphaFoldDB" id="A0A317N2N1"/>